<dbReference type="PANTHER" id="PTHR30290:SF72">
    <property type="entry name" value="HTH-TYPE TRANSCRIPTIONAL REGULATOR SGRR"/>
    <property type="match status" value="1"/>
</dbReference>
<gene>
    <name evidence="5" type="ORF">J2Z66_002019</name>
</gene>
<protein>
    <submittedName>
        <fullName evidence="5">MarR-like DNA-binding transcriptional regulator SgrR of sgrS sRNA</fullName>
    </submittedName>
</protein>
<feature type="compositionally biased region" description="Low complexity" evidence="2">
    <location>
        <begin position="340"/>
        <end position="352"/>
    </location>
</feature>
<evidence type="ECO:0000313" key="6">
    <source>
        <dbReference type="Proteomes" id="UP001519287"/>
    </source>
</evidence>
<dbReference type="Pfam" id="PF00496">
    <property type="entry name" value="SBP_bac_5"/>
    <property type="match status" value="1"/>
</dbReference>
<dbReference type="Proteomes" id="UP001519287">
    <property type="component" value="Unassembled WGS sequence"/>
</dbReference>
<dbReference type="SUPFAM" id="SSF53850">
    <property type="entry name" value="Periplasmic binding protein-like II"/>
    <property type="match status" value="1"/>
</dbReference>
<evidence type="ECO:0000256" key="1">
    <source>
        <dbReference type="ARBA" id="ARBA00023125"/>
    </source>
</evidence>
<proteinExistence type="predicted"/>
<feature type="region of interest" description="Disordered" evidence="2">
    <location>
        <begin position="330"/>
        <end position="356"/>
    </location>
</feature>
<evidence type="ECO:0000313" key="5">
    <source>
        <dbReference type="EMBL" id="MBP1990413.1"/>
    </source>
</evidence>
<dbReference type="InterPro" id="IPR036388">
    <property type="entry name" value="WH-like_DNA-bd_sf"/>
</dbReference>
<evidence type="ECO:0000259" key="4">
    <source>
        <dbReference type="Pfam" id="PF12793"/>
    </source>
</evidence>
<feature type="domain" description="Solute-binding protein family 5" evidence="3">
    <location>
        <begin position="176"/>
        <end position="522"/>
    </location>
</feature>
<dbReference type="Gene3D" id="3.40.190.10">
    <property type="entry name" value="Periplasmic binding protein-like II"/>
    <property type="match status" value="1"/>
</dbReference>
<dbReference type="PANTHER" id="PTHR30290">
    <property type="entry name" value="PERIPLASMIC BINDING COMPONENT OF ABC TRANSPORTER"/>
    <property type="match status" value="1"/>
</dbReference>
<dbReference type="RefSeq" id="WP_209971198.1">
    <property type="nucleotide sequence ID" value="NZ_JAGGLB010000005.1"/>
</dbReference>
<reference evidence="5 6" key="1">
    <citation type="submission" date="2021-03" db="EMBL/GenBank/DDBJ databases">
        <title>Genomic Encyclopedia of Type Strains, Phase IV (KMG-IV): sequencing the most valuable type-strain genomes for metagenomic binning, comparative biology and taxonomic classification.</title>
        <authorList>
            <person name="Goeker M."/>
        </authorList>
    </citation>
    <scope>NUCLEOTIDE SEQUENCE [LARGE SCALE GENOMIC DNA]</scope>
    <source>
        <strain evidence="5 6">DSM 26048</strain>
    </source>
</reference>
<comment type="caution">
    <text evidence="5">The sequence shown here is derived from an EMBL/GenBank/DDBJ whole genome shotgun (WGS) entry which is preliminary data.</text>
</comment>
<accession>A0ABS4IS78</accession>
<keyword evidence="1" id="KW-0238">DNA-binding</keyword>
<sequence>MKIRRHYLTLRRAFPQIAEEVPLEITVQELSQLLDCTHRNMVLLLKRMEQEQWLSWTPRRGRGNRSVLLFLARKEEMVLQEAQEMVGKQDLRSALELVHAGEDASSAREQFHDWLSGQFGFRSEVQGQRRSDILRFPLPQTIHSLDPVAIHYSGESHLVNQLFDGLVRMDAKGEAILPHLAHAWEVDAARTTWTFYLRKGVLFHHGREMLASDVKYSLERLQRLAPRGLYSWAYACIQAIETPNDTTVSIHLSERNEAFLAFLTTNRASIVPQDACEAGAERFGRMPVGTGPFRLIGHEQGIWTLEAFAAYFQGRGFLDRVEVWTMPERDAKQGGHQTGKQDGQQNENQNGNKDSKEHEHFQVMHNVRISELGAERWQQVRQSGMTCKFITVNELKGGPTANPEIRKAIHSAIDRAYLLELLSGDVIEAGDSFWPEEADAVSDTVSELSGLPVLPDLKEVKRNLLASGYGGETLKLATIPQYESDAQIIAQVCARAGILLEIELIPAEQFKGKARMDADLLLFAVMLDEHRELRLIDLYKSMQEHAAPEVQAMLDLTIRRLLMEPDAKCRSSLFREIETQLKNRHSLLFLYHKHLKTAYHPSIRGISLDSLGWVRFRDIWFT</sequence>
<dbReference type="InterPro" id="IPR039424">
    <property type="entry name" value="SBP_5"/>
</dbReference>
<dbReference type="InterPro" id="IPR025370">
    <property type="entry name" value="SgrR_HTH_N"/>
</dbReference>
<dbReference type="InterPro" id="IPR000914">
    <property type="entry name" value="SBP_5_dom"/>
</dbReference>
<evidence type="ECO:0000256" key="2">
    <source>
        <dbReference type="SAM" id="MobiDB-lite"/>
    </source>
</evidence>
<keyword evidence="6" id="KW-1185">Reference proteome</keyword>
<dbReference type="Gene3D" id="1.10.10.10">
    <property type="entry name" value="Winged helix-like DNA-binding domain superfamily/Winged helix DNA-binding domain"/>
    <property type="match status" value="1"/>
</dbReference>
<dbReference type="Gene3D" id="3.10.105.10">
    <property type="entry name" value="Dipeptide-binding Protein, Domain 3"/>
    <property type="match status" value="1"/>
</dbReference>
<organism evidence="5 6">
    <name type="scientific">Paenibacillus eucommiae</name>
    <dbReference type="NCBI Taxonomy" id="1355755"/>
    <lineage>
        <taxon>Bacteria</taxon>
        <taxon>Bacillati</taxon>
        <taxon>Bacillota</taxon>
        <taxon>Bacilli</taxon>
        <taxon>Bacillales</taxon>
        <taxon>Paenibacillaceae</taxon>
        <taxon>Paenibacillus</taxon>
    </lineage>
</organism>
<feature type="domain" description="Transcriptional regulator SgrR N-terminal HTH" evidence="4">
    <location>
        <begin position="5"/>
        <end position="111"/>
    </location>
</feature>
<dbReference type="EMBL" id="JAGGLB010000005">
    <property type="protein sequence ID" value="MBP1990413.1"/>
    <property type="molecule type" value="Genomic_DNA"/>
</dbReference>
<evidence type="ECO:0000259" key="3">
    <source>
        <dbReference type="Pfam" id="PF00496"/>
    </source>
</evidence>
<name>A0ABS4IS78_9BACL</name>
<dbReference type="Pfam" id="PF12793">
    <property type="entry name" value="SgrR_N"/>
    <property type="match status" value="1"/>
</dbReference>